<accession>A0A7X1DQH2</accession>
<sequence>MSYVLQKYNYALEKWLPVKEYITKEKAEYAKLLAKKKDRGMYQVIKNEQ</sequence>
<dbReference type="RefSeq" id="WP_185356912.1">
    <property type="nucleotide sequence ID" value="NZ_JAARMV010000001.1"/>
</dbReference>
<reference evidence="1 2" key="1">
    <citation type="submission" date="2020-03" db="EMBL/GenBank/DDBJ databases">
        <title>Soil Listeria distribution.</title>
        <authorList>
            <person name="Liao J."/>
            <person name="Wiedmann M."/>
        </authorList>
    </citation>
    <scope>NUCLEOTIDE SEQUENCE [LARGE SCALE GENOMIC DNA]</scope>
    <source>
        <strain evidence="1 2">FSL L7-1850</strain>
    </source>
</reference>
<comment type="caution">
    <text evidence="1">The sequence shown here is derived from an EMBL/GenBank/DDBJ whole genome shotgun (WGS) entry which is preliminary data.</text>
</comment>
<dbReference type="Proteomes" id="UP000546244">
    <property type="component" value="Unassembled WGS sequence"/>
</dbReference>
<dbReference type="AlphaFoldDB" id="A0A7X1DQH2"/>
<evidence type="ECO:0000313" key="1">
    <source>
        <dbReference type="EMBL" id="MBC2370558.1"/>
    </source>
</evidence>
<dbReference type="EMBL" id="JAARMV010000001">
    <property type="protein sequence ID" value="MBC2370558.1"/>
    <property type="molecule type" value="Genomic_DNA"/>
</dbReference>
<protein>
    <submittedName>
        <fullName evidence="1">Uncharacterized protein</fullName>
    </submittedName>
</protein>
<gene>
    <name evidence="1" type="ORF">HBP98_00935</name>
</gene>
<proteinExistence type="predicted"/>
<name>A0A7X1DQH2_9LIST</name>
<organism evidence="1 2">
    <name type="scientific">Listeria booriae</name>
    <dbReference type="NCBI Taxonomy" id="1552123"/>
    <lineage>
        <taxon>Bacteria</taxon>
        <taxon>Bacillati</taxon>
        <taxon>Bacillota</taxon>
        <taxon>Bacilli</taxon>
        <taxon>Bacillales</taxon>
        <taxon>Listeriaceae</taxon>
        <taxon>Listeria</taxon>
    </lineage>
</organism>
<evidence type="ECO:0000313" key="2">
    <source>
        <dbReference type="Proteomes" id="UP000546244"/>
    </source>
</evidence>